<reference evidence="8 9" key="1">
    <citation type="submission" date="2016-11" db="EMBL/GenBank/DDBJ databases">
        <authorList>
            <person name="Jaros S."/>
            <person name="Januszkiewicz K."/>
            <person name="Wedrychowicz H."/>
        </authorList>
    </citation>
    <scope>NUCLEOTIDE SEQUENCE [LARGE SCALE GENOMIC DNA]</scope>
    <source>
        <strain evidence="8 9">DSM 17477</strain>
    </source>
</reference>
<keyword evidence="5" id="KW-0804">Transcription</keyword>
<dbReference type="RefSeq" id="WP_073045917.1">
    <property type="nucleotide sequence ID" value="NZ_FQZL01000004.1"/>
</dbReference>
<keyword evidence="9" id="KW-1185">Reference proteome</keyword>
<evidence type="ECO:0000313" key="8">
    <source>
        <dbReference type="EMBL" id="SHI40610.1"/>
    </source>
</evidence>
<dbReference type="InterPro" id="IPR025943">
    <property type="entry name" value="Sigma_54_int_dom_ATP-bd_2"/>
</dbReference>
<dbReference type="PROSITE" id="PS50112">
    <property type="entry name" value="PAS"/>
    <property type="match status" value="1"/>
</dbReference>
<evidence type="ECO:0000256" key="4">
    <source>
        <dbReference type="ARBA" id="ARBA00023125"/>
    </source>
</evidence>
<dbReference type="STRING" id="1121476.SAMN02745751_00268"/>
<dbReference type="InterPro" id="IPR002197">
    <property type="entry name" value="HTH_Fis"/>
</dbReference>
<dbReference type="SUPFAM" id="SSF52540">
    <property type="entry name" value="P-loop containing nucleoside triphosphate hydrolases"/>
    <property type="match status" value="1"/>
</dbReference>
<sequence length="637" mass="72860">MKAVEKKIAILAPLRSIEQLAREIVERQELNIDVEYVNENNFEEVTRKKIAEGKEIIISRGGIANRIREVSGLSVVDIEISGYDIVRILSKYVHVNKRLAFVERPEIIRNAKKVADSLDLDSKLYTVNRISEFESRFEQAMNDGIRIIVSGSWAVQYDDRYKFFEEKGIVYDVLESGEASIEEAIEKAIELYKMTVDERRKKEEFLAVINSIDEGVISLNTDMDVKTVNPAALDILGMNEENIIGKKIFEFNAGNVVKALESGINKIGKVGSIEGKEIVFNSMPILIDQENQGFVVSFQEVRKLQEIEHKVRMKLSEKGLVAKMSFKDIIGESDGIRRAINLSRNYSRVDSTILITGESGSGKEVFAQSIHNSSRRKTKPFVAVNCAALAPSLLESELFGYVEGAFTGARKKGKTGLFELAHTGTLFLDEIGEMDSVLQTRLLRAIQEKEIMKIGDDRIIPVDVRIIAATNKDLLDEVDRGEFREDLYYRLNVLRVKIPPLRERKKDIVVLAENYSDYLCGKYGFKRLVIDDEVADMFEEYRWPGNIRELQNIIERMVVFNQDNDMNDLDMKTLIIQSFEGRGRQRQEEIEIDMSRSLEDIEKQIIQRVLKEEKFNKTRTAERLGINRTTINRKLDT</sequence>
<evidence type="ECO:0000259" key="6">
    <source>
        <dbReference type="PROSITE" id="PS50045"/>
    </source>
</evidence>
<dbReference type="PROSITE" id="PS00676">
    <property type="entry name" value="SIGMA54_INTERACT_2"/>
    <property type="match status" value="1"/>
</dbReference>
<feature type="domain" description="PAS" evidence="7">
    <location>
        <begin position="201"/>
        <end position="251"/>
    </location>
</feature>
<evidence type="ECO:0000313" key="9">
    <source>
        <dbReference type="Proteomes" id="UP000184052"/>
    </source>
</evidence>
<dbReference type="InterPro" id="IPR000014">
    <property type="entry name" value="PAS"/>
</dbReference>
<dbReference type="CDD" id="cd00130">
    <property type="entry name" value="PAS"/>
    <property type="match status" value="1"/>
</dbReference>
<dbReference type="SUPFAM" id="SSF159800">
    <property type="entry name" value="PrpR receptor domain-like"/>
    <property type="match status" value="1"/>
</dbReference>
<keyword evidence="1" id="KW-0547">Nucleotide-binding</keyword>
<keyword evidence="4 8" id="KW-0238">DNA-binding</keyword>
<dbReference type="SMART" id="SM00382">
    <property type="entry name" value="AAA"/>
    <property type="match status" value="1"/>
</dbReference>
<dbReference type="GO" id="GO:0000156">
    <property type="term" value="F:phosphorelay response regulator activity"/>
    <property type="evidence" value="ECO:0007669"/>
    <property type="project" value="InterPro"/>
</dbReference>
<dbReference type="Pfam" id="PF06506">
    <property type="entry name" value="PrpR_N"/>
    <property type="match status" value="1"/>
</dbReference>
<dbReference type="Gene3D" id="3.40.50.300">
    <property type="entry name" value="P-loop containing nucleotide triphosphate hydrolases"/>
    <property type="match status" value="1"/>
</dbReference>
<feature type="domain" description="Sigma-54 factor interaction" evidence="6">
    <location>
        <begin position="329"/>
        <end position="559"/>
    </location>
</feature>
<dbReference type="InterPro" id="IPR003593">
    <property type="entry name" value="AAA+_ATPase"/>
</dbReference>
<dbReference type="InterPro" id="IPR027417">
    <property type="entry name" value="P-loop_NTPase"/>
</dbReference>
<dbReference type="PANTHER" id="PTHR32071:SF57">
    <property type="entry name" value="C4-DICARBOXYLATE TRANSPORT TRANSCRIPTIONAL REGULATORY PROTEIN DCTD"/>
    <property type="match status" value="1"/>
</dbReference>
<dbReference type="EMBL" id="FQZL01000004">
    <property type="protein sequence ID" value="SHI40610.1"/>
    <property type="molecule type" value="Genomic_DNA"/>
</dbReference>
<dbReference type="Gene3D" id="1.10.8.60">
    <property type="match status" value="1"/>
</dbReference>
<organism evidence="8 9">
    <name type="scientific">Dethiosulfatibacter aminovorans DSM 17477</name>
    <dbReference type="NCBI Taxonomy" id="1121476"/>
    <lineage>
        <taxon>Bacteria</taxon>
        <taxon>Bacillati</taxon>
        <taxon>Bacillota</taxon>
        <taxon>Tissierellia</taxon>
        <taxon>Dethiosulfatibacter</taxon>
    </lineage>
</organism>
<evidence type="ECO:0000256" key="5">
    <source>
        <dbReference type="ARBA" id="ARBA00023163"/>
    </source>
</evidence>
<dbReference type="InterPro" id="IPR058031">
    <property type="entry name" value="AAA_lid_NorR"/>
</dbReference>
<dbReference type="InterPro" id="IPR013767">
    <property type="entry name" value="PAS_fold"/>
</dbReference>
<protein>
    <submittedName>
        <fullName evidence="8">Transcriptional regulator containing PAS, AAA-type ATPase, and DNA-binding Fis domains</fullName>
    </submittedName>
</protein>
<dbReference type="InterPro" id="IPR010524">
    <property type="entry name" value="Sig_transdc_resp-reg_PrpR_N"/>
</dbReference>
<dbReference type="PROSITE" id="PS00688">
    <property type="entry name" value="SIGMA54_INTERACT_3"/>
    <property type="match status" value="1"/>
</dbReference>
<dbReference type="SUPFAM" id="SSF46689">
    <property type="entry name" value="Homeodomain-like"/>
    <property type="match status" value="1"/>
</dbReference>
<dbReference type="Pfam" id="PF02954">
    <property type="entry name" value="HTH_8"/>
    <property type="match status" value="1"/>
</dbReference>
<dbReference type="InterPro" id="IPR002078">
    <property type="entry name" value="Sigma_54_int"/>
</dbReference>
<evidence type="ECO:0000256" key="3">
    <source>
        <dbReference type="ARBA" id="ARBA00023015"/>
    </source>
</evidence>
<proteinExistence type="predicted"/>
<keyword evidence="3" id="KW-0805">Transcription regulation</keyword>
<dbReference type="InterPro" id="IPR025662">
    <property type="entry name" value="Sigma_54_int_dom_ATP-bd_1"/>
</dbReference>
<dbReference type="PRINTS" id="PR01590">
    <property type="entry name" value="HTHFIS"/>
</dbReference>
<dbReference type="InterPro" id="IPR035965">
    <property type="entry name" value="PAS-like_dom_sf"/>
</dbReference>
<dbReference type="GO" id="GO:0006355">
    <property type="term" value="P:regulation of DNA-templated transcription"/>
    <property type="evidence" value="ECO:0007669"/>
    <property type="project" value="InterPro"/>
</dbReference>
<dbReference type="Proteomes" id="UP000184052">
    <property type="component" value="Unassembled WGS sequence"/>
</dbReference>
<dbReference type="Pfam" id="PF00989">
    <property type="entry name" value="PAS"/>
    <property type="match status" value="1"/>
</dbReference>
<dbReference type="SMART" id="SM00091">
    <property type="entry name" value="PAS"/>
    <property type="match status" value="1"/>
</dbReference>
<dbReference type="Gene3D" id="1.10.10.60">
    <property type="entry name" value="Homeodomain-like"/>
    <property type="match status" value="1"/>
</dbReference>
<dbReference type="CDD" id="cd00009">
    <property type="entry name" value="AAA"/>
    <property type="match status" value="1"/>
</dbReference>
<dbReference type="Pfam" id="PF00158">
    <property type="entry name" value="Sigma54_activat"/>
    <property type="match status" value="1"/>
</dbReference>
<dbReference type="GO" id="GO:0043565">
    <property type="term" value="F:sequence-specific DNA binding"/>
    <property type="evidence" value="ECO:0007669"/>
    <property type="project" value="InterPro"/>
</dbReference>
<keyword evidence="2" id="KW-0067">ATP-binding</keyword>
<dbReference type="PANTHER" id="PTHR32071">
    <property type="entry name" value="TRANSCRIPTIONAL REGULATORY PROTEIN"/>
    <property type="match status" value="1"/>
</dbReference>
<dbReference type="PROSITE" id="PS50045">
    <property type="entry name" value="SIGMA54_INTERACT_4"/>
    <property type="match status" value="1"/>
</dbReference>
<evidence type="ECO:0000256" key="1">
    <source>
        <dbReference type="ARBA" id="ARBA00022741"/>
    </source>
</evidence>
<dbReference type="SUPFAM" id="SSF55785">
    <property type="entry name" value="PYP-like sensor domain (PAS domain)"/>
    <property type="match status" value="1"/>
</dbReference>
<dbReference type="Gene3D" id="3.40.50.10660">
    <property type="entry name" value="PrpR receptor domain-like"/>
    <property type="match status" value="1"/>
</dbReference>
<dbReference type="PROSITE" id="PS00675">
    <property type="entry name" value="SIGMA54_INTERACT_1"/>
    <property type="match status" value="1"/>
</dbReference>
<evidence type="ECO:0000256" key="2">
    <source>
        <dbReference type="ARBA" id="ARBA00022840"/>
    </source>
</evidence>
<dbReference type="AlphaFoldDB" id="A0A1M6AVZ5"/>
<dbReference type="Gene3D" id="3.40.50.2300">
    <property type="match status" value="1"/>
</dbReference>
<name>A0A1M6AVZ5_9FIRM</name>
<dbReference type="GO" id="GO:0005524">
    <property type="term" value="F:ATP binding"/>
    <property type="evidence" value="ECO:0007669"/>
    <property type="project" value="UniProtKB-KW"/>
</dbReference>
<evidence type="ECO:0000259" key="7">
    <source>
        <dbReference type="PROSITE" id="PS50112"/>
    </source>
</evidence>
<dbReference type="InterPro" id="IPR009057">
    <property type="entry name" value="Homeodomain-like_sf"/>
</dbReference>
<dbReference type="FunFam" id="3.40.50.300:FF:000006">
    <property type="entry name" value="DNA-binding transcriptional regulator NtrC"/>
    <property type="match status" value="1"/>
</dbReference>
<accession>A0A1M6AVZ5</accession>
<dbReference type="Gene3D" id="3.30.450.20">
    <property type="entry name" value="PAS domain"/>
    <property type="match status" value="1"/>
</dbReference>
<dbReference type="Pfam" id="PF25601">
    <property type="entry name" value="AAA_lid_14"/>
    <property type="match status" value="1"/>
</dbReference>
<gene>
    <name evidence="8" type="ORF">SAMN02745751_00268</name>
</gene>
<dbReference type="InterPro" id="IPR025944">
    <property type="entry name" value="Sigma_54_int_dom_CS"/>
</dbReference>